<dbReference type="GO" id="GO:0016301">
    <property type="term" value="F:kinase activity"/>
    <property type="evidence" value="ECO:0007669"/>
    <property type="project" value="UniProtKB-KW"/>
</dbReference>
<dbReference type="AlphaFoldDB" id="A0A218UJS9"/>
<proteinExistence type="predicted"/>
<keyword evidence="1" id="KW-0808">Transferase</keyword>
<dbReference type="EMBL" id="MUZQ01000272">
    <property type="protein sequence ID" value="OWK53680.1"/>
    <property type="molecule type" value="Genomic_DNA"/>
</dbReference>
<name>A0A218UJS9_9PASE</name>
<comment type="caution">
    <text evidence="1">The sequence shown here is derived from an EMBL/GenBank/DDBJ whole genome shotgun (WGS) entry which is preliminary data.</text>
</comment>
<keyword evidence="1" id="KW-0418">Kinase</keyword>
<gene>
    <name evidence="1" type="primary">NEK10</name>
    <name evidence="1" type="ORF">RLOC_00006768</name>
</gene>
<dbReference type="Gene3D" id="3.30.200.20">
    <property type="entry name" value="Phosphorylase Kinase, domain 1"/>
    <property type="match status" value="1"/>
</dbReference>
<evidence type="ECO:0000313" key="1">
    <source>
        <dbReference type="EMBL" id="OWK53680.1"/>
    </source>
</evidence>
<organism evidence="1 2">
    <name type="scientific">Lonchura striata</name>
    <name type="common">white-rumped munia</name>
    <dbReference type="NCBI Taxonomy" id="40157"/>
    <lineage>
        <taxon>Eukaryota</taxon>
        <taxon>Metazoa</taxon>
        <taxon>Chordata</taxon>
        <taxon>Craniata</taxon>
        <taxon>Vertebrata</taxon>
        <taxon>Euteleostomi</taxon>
        <taxon>Archelosauria</taxon>
        <taxon>Archosauria</taxon>
        <taxon>Dinosauria</taxon>
        <taxon>Saurischia</taxon>
        <taxon>Theropoda</taxon>
        <taxon>Coelurosauria</taxon>
        <taxon>Aves</taxon>
        <taxon>Neognathae</taxon>
        <taxon>Neoaves</taxon>
        <taxon>Telluraves</taxon>
        <taxon>Australaves</taxon>
        <taxon>Passeriformes</taxon>
        <taxon>Passeroidea</taxon>
        <taxon>Estrildidae</taxon>
        <taxon>Estrildinae</taxon>
        <taxon>Lonchura</taxon>
    </lineage>
</organism>
<accession>A0A218UJS9</accession>
<reference evidence="1 2" key="1">
    <citation type="submission" date="2017-05" db="EMBL/GenBank/DDBJ databases">
        <title>Genome of assembly of the Bengalese finch, Lonchura striata domestica.</title>
        <authorList>
            <person name="Colquitt B.M."/>
            <person name="Brainard M.S."/>
        </authorList>
    </citation>
    <scope>NUCLEOTIDE SEQUENCE [LARGE SCALE GENOMIC DNA]</scope>
    <source>
        <strain evidence="1">White83orange57</strain>
    </source>
</reference>
<dbReference type="Proteomes" id="UP000197619">
    <property type="component" value="Unassembled WGS sequence"/>
</dbReference>
<protein>
    <submittedName>
        <fullName evidence="1">Serine/threonine-protein kinase Nek10</fullName>
    </submittedName>
</protein>
<evidence type="ECO:0000313" key="2">
    <source>
        <dbReference type="Proteomes" id="UP000197619"/>
    </source>
</evidence>
<sequence>MHTLVNLLSATDSHKFFGALLPLTSSAECPECREMINEIVENLLVILHEHDFLSSMFVKILRLVWKFGSGVESSSSFICYRRKAHLTLISNSSAGSLSSANAAETIQYHHLLDELSPDGIQENTFSLKAACCAAVTELVLSETTAFQTVQSLEICLSITLVLLFLYHFTHRDIDTKVINIVLCFQSPEISLQYGKNQHIFESYDYEDILKQITESIENMNKASTKHVGNNAILEHIGSGAPGSVYKVRKHNRQNLLTIKEVNLAFGKEKKKKAGVSHEL</sequence>
<keyword evidence="2" id="KW-1185">Reference proteome</keyword>